<keyword evidence="2" id="KW-1185">Reference proteome</keyword>
<evidence type="ECO:0000313" key="1">
    <source>
        <dbReference type="EMBL" id="GLS45133.1"/>
    </source>
</evidence>
<protein>
    <recommendedName>
        <fullName evidence="3">CopG family transcriptional regulator</fullName>
    </recommendedName>
</protein>
<sequence length="82" mass="9044">MARMTAQEIAIIETYGEQDKVALAQLGAAVVLAWRFLDEDLQRDLVATAAIVDGVEKDKKFDSILKRLVLSNDRSGGKQPQN</sequence>
<gene>
    <name evidence="1" type="ORF">GCM10007884_31220</name>
</gene>
<proteinExistence type="predicted"/>
<evidence type="ECO:0008006" key="3">
    <source>
        <dbReference type="Google" id="ProtNLM"/>
    </source>
</evidence>
<dbReference type="EMBL" id="BSPG01000018">
    <property type="protein sequence ID" value="GLS45133.1"/>
    <property type="molecule type" value="Genomic_DNA"/>
</dbReference>
<accession>A0ABQ6D475</accession>
<dbReference type="Proteomes" id="UP001156881">
    <property type="component" value="Unassembled WGS sequence"/>
</dbReference>
<comment type="caution">
    <text evidence="1">The sequence shown here is derived from an EMBL/GenBank/DDBJ whole genome shotgun (WGS) entry which is preliminary data.</text>
</comment>
<reference evidence="2" key="1">
    <citation type="journal article" date="2019" name="Int. J. Syst. Evol. Microbiol.">
        <title>The Global Catalogue of Microorganisms (GCM) 10K type strain sequencing project: providing services to taxonomists for standard genome sequencing and annotation.</title>
        <authorList>
            <consortium name="The Broad Institute Genomics Platform"/>
            <consortium name="The Broad Institute Genome Sequencing Center for Infectious Disease"/>
            <person name="Wu L."/>
            <person name="Ma J."/>
        </authorList>
    </citation>
    <scope>NUCLEOTIDE SEQUENCE [LARGE SCALE GENOMIC DNA]</scope>
    <source>
        <strain evidence="2">NBRC 107710</strain>
    </source>
</reference>
<evidence type="ECO:0000313" key="2">
    <source>
        <dbReference type="Proteomes" id="UP001156881"/>
    </source>
</evidence>
<organism evidence="1 2">
    <name type="scientific">Methylobacterium brachythecii</name>
    <dbReference type="NCBI Taxonomy" id="1176177"/>
    <lineage>
        <taxon>Bacteria</taxon>
        <taxon>Pseudomonadati</taxon>
        <taxon>Pseudomonadota</taxon>
        <taxon>Alphaproteobacteria</taxon>
        <taxon>Hyphomicrobiales</taxon>
        <taxon>Methylobacteriaceae</taxon>
        <taxon>Methylobacterium</taxon>
    </lineage>
</organism>
<name>A0ABQ6D475_9HYPH</name>